<proteinExistence type="predicted"/>
<dbReference type="AlphaFoldDB" id="A0AA40KLH4"/>
<dbReference type="EMBL" id="JAHYIQ010000017">
    <property type="protein sequence ID" value="KAK1124809.1"/>
    <property type="molecule type" value="Genomic_DNA"/>
</dbReference>
<accession>A0AA40KLH4</accession>
<comment type="caution">
    <text evidence="2">The sequence shown here is derived from an EMBL/GenBank/DDBJ whole genome shotgun (WGS) entry which is preliminary data.</text>
</comment>
<dbReference type="Proteomes" id="UP001177670">
    <property type="component" value="Unassembled WGS sequence"/>
</dbReference>
<protein>
    <submittedName>
        <fullName evidence="2">Uncharacterized protein</fullName>
    </submittedName>
</protein>
<name>A0AA40KLH4_9HYME</name>
<evidence type="ECO:0000313" key="2">
    <source>
        <dbReference type="EMBL" id="KAK1124809.1"/>
    </source>
</evidence>
<evidence type="ECO:0000313" key="3">
    <source>
        <dbReference type="Proteomes" id="UP001177670"/>
    </source>
</evidence>
<feature type="non-terminal residue" evidence="2">
    <location>
        <position position="1"/>
    </location>
</feature>
<keyword evidence="3" id="KW-1185">Reference proteome</keyword>
<gene>
    <name evidence="2" type="ORF">K0M31_006169</name>
</gene>
<evidence type="ECO:0000256" key="1">
    <source>
        <dbReference type="SAM" id="MobiDB-lite"/>
    </source>
</evidence>
<feature type="region of interest" description="Disordered" evidence="1">
    <location>
        <begin position="38"/>
        <end position="63"/>
    </location>
</feature>
<organism evidence="2 3">
    <name type="scientific">Melipona bicolor</name>
    <dbReference type="NCBI Taxonomy" id="60889"/>
    <lineage>
        <taxon>Eukaryota</taxon>
        <taxon>Metazoa</taxon>
        <taxon>Ecdysozoa</taxon>
        <taxon>Arthropoda</taxon>
        <taxon>Hexapoda</taxon>
        <taxon>Insecta</taxon>
        <taxon>Pterygota</taxon>
        <taxon>Neoptera</taxon>
        <taxon>Endopterygota</taxon>
        <taxon>Hymenoptera</taxon>
        <taxon>Apocrita</taxon>
        <taxon>Aculeata</taxon>
        <taxon>Apoidea</taxon>
        <taxon>Anthophila</taxon>
        <taxon>Apidae</taxon>
        <taxon>Melipona</taxon>
    </lineage>
</organism>
<sequence length="63" mass="7296">LEKRIPKHEHRISRPMVSLPELKSRKRSEQWKVIMEERRESSGSILSSPDGPPLRPVQVISVP</sequence>
<reference evidence="2" key="1">
    <citation type="submission" date="2021-10" db="EMBL/GenBank/DDBJ databases">
        <title>Melipona bicolor Genome sequencing and assembly.</title>
        <authorList>
            <person name="Araujo N.S."/>
            <person name="Arias M.C."/>
        </authorList>
    </citation>
    <scope>NUCLEOTIDE SEQUENCE</scope>
    <source>
        <strain evidence="2">USP_2M_L1-L4_2017</strain>
        <tissue evidence="2">Whole body</tissue>
    </source>
</reference>